<reference evidence="3 4" key="1">
    <citation type="submission" date="2016-11" db="EMBL/GenBank/DDBJ databases">
        <title>The macronuclear genome of Stentor coeruleus: a giant cell with tiny introns.</title>
        <authorList>
            <person name="Slabodnick M."/>
            <person name="Ruby J.G."/>
            <person name="Reiff S.B."/>
            <person name="Swart E.C."/>
            <person name="Gosai S."/>
            <person name="Prabakaran S."/>
            <person name="Witkowska E."/>
            <person name="Larue G.E."/>
            <person name="Fisher S."/>
            <person name="Freeman R.M."/>
            <person name="Gunawardena J."/>
            <person name="Chu W."/>
            <person name="Stover N.A."/>
            <person name="Gregory B.D."/>
            <person name="Nowacki M."/>
            <person name="Derisi J."/>
            <person name="Roy S.W."/>
            <person name="Marshall W.F."/>
            <person name="Sood P."/>
        </authorList>
    </citation>
    <scope>NUCLEOTIDE SEQUENCE [LARGE SCALE GENOMIC DNA]</scope>
    <source>
        <strain evidence="3">WM001</strain>
    </source>
</reference>
<dbReference type="Pfam" id="PF13041">
    <property type="entry name" value="PPR_2"/>
    <property type="match status" value="1"/>
</dbReference>
<dbReference type="PANTHER" id="PTHR46128:SF329">
    <property type="entry name" value="MITOCHONDRIAL GROUP I INTRON SPLICING FACTOR DMR1"/>
    <property type="match status" value="1"/>
</dbReference>
<protein>
    <submittedName>
        <fullName evidence="3">Uncharacterized protein</fullName>
    </submittedName>
</protein>
<dbReference type="NCBIfam" id="TIGR00756">
    <property type="entry name" value="PPR"/>
    <property type="match status" value="3"/>
</dbReference>
<dbReference type="InterPro" id="IPR050872">
    <property type="entry name" value="PPR_P_subfamily"/>
</dbReference>
<dbReference type="Proteomes" id="UP000187209">
    <property type="component" value="Unassembled WGS sequence"/>
</dbReference>
<dbReference type="InterPro" id="IPR002885">
    <property type="entry name" value="PPR_rpt"/>
</dbReference>
<comment type="similarity">
    <text evidence="1">Belongs to the PPR family. P subfamily.</text>
</comment>
<gene>
    <name evidence="3" type="ORF">SteCoe_20875</name>
</gene>
<keyword evidence="4" id="KW-1185">Reference proteome</keyword>
<dbReference type="AlphaFoldDB" id="A0A1R2BR05"/>
<sequence>MKSLTNIGKKALSRKARIKAAETKVETIHKLPIKYVQPNLPQANVKLTPAMRKELSKELNYFKSDLKQVTADKVMSEIDTSLESFFQKRDFTLENFNLLLQILSQNAKIDEALGIVEKMKILGIMPNLTTYIHLITASGRSKDYQTAELIFNKAKRDLNDSPAILYSALISSYVHKGDHDTILRLINEKRDKGFDHSTVDYTCYINSLVKAGKAEEALEVYKKVTPLLQTDEYLLAMVIHACTKTNDAEYALRIWGQLKQIGFAPVPYFYNEIIMALAKRKDYAEKAIEMYKEMRGELIVPDSRTFNGVLTACARLGDLPEARLMLYEMKSYDIEMDETKYAILMSVYSSACQDANEDAKDLFIKEAWELFRTCQEKGWISALTLNSLLSVHTSAFLDRQVEGLVLPLYTQFNIKKDKFTYRHLFNMYKELCEYKTINTLWDSMKRENVIPDMYILNTYLLSNLKTKDPDRCVECLDRFKELNYTPLYMYLKMMHKAEDLPLRVWAALQQFEYWDSSRFNKMYSERLRLDKWSKID</sequence>
<evidence type="ECO:0000313" key="4">
    <source>
        <dbReference type="Proteomes" id="UP000187209"/>
    </source>
</evidence>
<dbReference type="Pfam" id="PF13812">
    <property type="entry name" value="PPR_3"/>
    <property type="match status" value="1"/>
</dbReference>
<feature type="repeat" description="PPR" evidence="2">
    <location>
        <begin position="231"/>
        <end position="265"/>
    </location>
</feature>
<dbReference type="SUPFAM" id="SSF81901">
    <property type="entry name" value="HCP-like"/>
    <property type="match status" value="1"/>
</dbReference>
<feature type="repeat" description="PPR" evidence="2">
    <location>
        <begin position="266"/>
        <end position="301"/>
    </location>
</feature>
<accession>A0A1R2BR05</accession>
<dbReference type="InterPro" id="IPR011990">
    <property type="entry name" value="TPR-like_helical_dom_sf"/>
</dbReference>
<name>A0A1R2BR05_9CILI</name>
<comment type="caution">
    <text evidence="3">The sequence shown here is derived from an EMBL/GenBank/DDBJ whole genome shotgun (WGS) entry which is preliminary data.</text>
</comment>
<evidence type="ECO:0000313" key="3">
    <source>
        <dbReference type="EMBL" id="OMJ79174.1"/>
    </source>
</evidence>
<proteinExistence type="inferred from homology"/>
<organism evidence="3 4">
    <name type="scientific">Stentor coeruleus</name>
    <dbReference type="NCBI Taxonomy" id="5963"/>
    <lineage>
        <taxon>Eukaryota</taxon>
        <taxon>Sar</taxon>
        <taxon>Alveolata</taxon>
        <taxon>Ciliophora</taxon>
        <taxon>Postciliodesmatophora</taxon>
        <taxon>Heterotrichea</taxon>
        <taxon>Heterotrichida</taxon>
        <taxon>Stentoridae</taxon>
        <taxon>Stentor</taxon>
    </lineage>
</organism>
<feature type="repeat" description="PPR" evidence="2">
    <location>
        <begin position="92"/>
        <end position="126"/>
    </location>
</feature>
<feature type="repeat" description="PPR" evidence="2">
    <location>
        <begin position="302"/>
        <end position="336"/>
    </location>
</feature>
<dbReference type="EMBL" id="MPUH01000484">
    <property type="protein sequence ID" value="OMJ79174.1"/>
    <property type="molecule type" value="Genomic_DNA"/>
</dbReference>
<dbReference type="Pfam" id="PF01535">
    <property type="entry name" value="PPR"/>
    <property type="match status" value="1"/>
</dbReference>
<evidence type="ECO:0000256" key="2">
    <source>
        <dbReference type="PROSITE-ProRule" id="PRU00708"/>
    </source>
</evidence>
<evidence type="ECO:0000256" key="1">
    <source>
        <dbReference type="ARBA" id="ARBA00007626"/>
    </source>
</evidence>
<dbReference type="PROSITE" id="PS51375">
    <property type="entry name" value="PPR"/>
    <property type="match status" value="4"/>
</dbReference>
<dbReference type="PANTHER" id="PTHR46128">
    <property type="entry name" value="MITOCHONDRIAL GROUP I INTRON SPLICING FACTOR CCM1"/>
    <property type="match status" value="1"/>
</dbReference>
<dbReference type="OrthoDB" id="185373at2759"/>
<dbReference type="Gene3D" id="1.25.40.10">
    <property type="entry name" value="Tetratricopeptide repeat domain"/>
    <property type="match status" value="3"/>
</dbReference>